<dbReference type="AlphaFoldDB" id="A0A1L3JJX9"/>
<dbReference type="RefSeq" id="WP_072555930.1">
    <property type="nucleotide sequence ID" value="NZ_CP018155.1"/>
</dbReference>
<evidence type="ECO:0000313" key="1">
    <source>
        <dbReference type="EMBL" id="APG65404.1"/>
    </source>
</evidence>
<dbReference type="Proteomes" id="UP000181898">
    <property type="component" value="Chromosome"/>
</dbReference>
<dbReference type="KEGG" id="ten:LPB136_08575"/>
<dbReference type="STRING" id="1850252.LPB136_08575"/>
<protein>
    <submittedName>
        <fullName evidence="1">Uncharacterized protein</fullName>
    </submittedName>
</protein>
<keyword evidence="2" id="KW-1185">Reference proteome</keyword>
<gene>
    <name evidence="1" type="ORF">LPB136_08575</name>
</gene>
<dbReference type="EMBL" id="CP018155">
    <property type="protein sequence ID" value="APG65404.1"/>
    <property type="molecule type" value="Genomic_DNA"/>
</dbReference>
<dbReference type="OrthoDB" id="1495476at2"/>
<proteinExistence type="predicted"/>
<sequence>MEDFKSKIKIPLSLKLDKIISKLLDKNEINKGYVLEVGSFISAHFIENLHQQNFKKGKGPLTKYQLEVIFENVGDFYLQNFKNQFTQSDAEVIMKRTMDIVMSENSEKIISDYFKKLNI</sequence>
<name>A0A1L3JJX9_9FLAO</name>
<evidence type="ECO:0000313" key="2">
    <source>
        <dbReference type="Proteomes" id="UP000181898"/>
    </source>
</evidence>
<accession>A0A1L3JJX9</accession>
<organism evidence="1 2">
    <name type="scientific">Tenacibaculum todarodis</name>
    <dbReference type="NCBI Taxonomy" id="1850252"/>
    <lineage>
        <taxon>Bacteria</taxon>
        <taxon>Pseudomonadati</taxon>
        <taxon>Bacteroidota</taxon>
        <taxon>Flavobacteriia</taxon>
        <taxon>Flavobacteriales</taxon>
        <taxon>Flavobacteriaceae</taxon>
        <taxon>Tenacibaculum</taxon>
    </lineage>
</organism>
<reference evidence="1 2" key="1">
    <citation type="submission" date="2016-11" db="EMBL/GenBank/DDBJ databases">
        <title>Tenacibaculum sp. LPB0136, isolated from marine environment.</title>
        <authorList>
            <person name="Kim E."/>
            <person name="Yi H."/>
        </authorList>
    </citation>
    <scope>NUCLEOTIDE SEQUENCE [LARGE SCALE GENOMIC DNA]</scope>
    <source>
        <strain evidence="1 2">LPB0136</strain>
    </source>
</reference>